<accession>A0ABP0LVX6</accession>
<dbReference type="PROSITE" id="PS50067">
    <property type="entry name" value="KINESIN_MOTOR_2"/>
    <property type="match status" value="1"/>
</dbReference>
<dbReference type="InterPro" id="IPR027417">
    <property type="entry name" value="P-loop_NTPase"/>
</dbReference>
<proteinExistence type="predicted"/>
<evidence type="ECO:0000313" key="2">
    <source>
        <dbReference type="EMBL" id="CAK9042719.1"/>
    </source>
</evidence>
<organism evidence="1 3">
    <name type="scientific">Durusdinium trenchii</name>
    <dbReference type="NCBI Taxonomy" id="1381693"/>
    <lineage>
        <taxon>Eukaryota</taxon>
        <taxon>Sar</taxon>
        <taxon>Alveolata</taxon>
        <taxon>Dinophyceae</taxon>
        <taxon>Suessiales</taxon>
        <taxon>Symbiodiniaceae</taxon>
        <taxon>Durusdinium</taxon>
    </lineage>
</organism>
<protein>
    <submittedName>
        <fullName evidence="1">Kinesin-like protein unc-104 (Uncoordinated protein 104)</fullName>
    </submittedName>
</protein>
<dbReference type="SUPFAM" id="SSF52540">
    <property type="entry name" value="P-loop containing nucleoside triphosphate hydrolases"/>
    <property type="match status" value="1"/>
</dbReference>
<dbReference type="InterPro" id="IPR036961">
    <property type="entry name" value="Kinesin_motor_dom_sf"/>
</dbReference>
<evidence type="ECO:0000313" key="3">
    <source>
        <dbReference type="Proteomes" id="UP001642464"/>
    </source>
</evidence>
<name>A0ABP0LVX6_9DINO</name>
<dbReference type="InterPro" id="IPR027640">
    <property type="entry name" value="Kinesin-like_fam"/>
</dbReference>
<gene>
    <name evidence="1" type="ORF">SCF082_LOCUS24531</name>
    <name evidence="2" type="ORF">SCF082_LOCUS24552</name>
</gene>
<dbReference type="Gene3D" id="3.40.850.10">
    <property type="entry name" value="Kinesin motor domain"/>
    <property type="match status" value="1"/>
</dbReference>
<dbReference type="EMBL" id="CAXAMM010018102">
    <property type="protein sequence ID" value="CAK9042679.1"/>
    <property type="molecule type" value="Genomic_DNA"/>
</dbReference>
<dbReference type="Pfam" id="PF00225">
    <property type="entry name" value="Kinesin"/>
    <property type="match status" value="1"/>
</dbReference>
<dbReference type="EMBL" id="CAXAMM010018114">
    <property type="protein sequence ID" value="CAK9042719.1"/>
    <property type="molecule type" value="Genomic_DNA"/>
</dbReference>
<dbReference type="PANTHER" id="PTHR24115">
    <property type="entry name" value="KINESIN-RELATED"/>
    <property type="match status" value="1"/>
</dbReference>
<keyword evidence="3" id="KW-1185">Reference proteome</keyword>
<reference evidence="1 3" key="1">
    <citation type="submission" date="2024-02" db="EMBL/GenBank/DDBJ databases">
        <authorList>
            <person name="Chen Y."/>
            <person name="Shah S."/>
            <person name="Dougan E. K."/>
            <person name="Thang M."/>
            <person name="Chan C."/>
        </authorList>
    </citation>
    <scope>NUCLEOTIDE SEQUENCE [LARGE SCALE GENOMIC DNA]</scope>
</reference>
<evidence type="ECO:0000313" key="1">
    <source>
        <dbReference type="EMBL" id="CAK9042679.1"/>
    </source>
</evidence>
<dbReference type="Proteomes" id="UP001642464">
    <property type="component" value="Unassembled WGS sequence"/>
</dbReference>
<comment type="caution">
    <text evidence="1">The sequence shown here is derived from an EMBL/GenBank/DDBJ whole genome shotgun (WGS) entry which is preliminary data.</text>
</comment>
<sequence>MNAYNGCIFAYGQTGSGKSHSIMGDVHNEDEQGILPRACTRLFSVLERQ</sequence>
<dbReference type="InterPro" id="IPR001752">
    <property type="entry name" value="Kinesin_motor_dom"/>
</dbReference>